<comment type="subcellular location">
    <subcellularLocation>
        <location evidence="1">Membrane</location>
    </subcellularLocation>
</comment>
<evidence type="ECO:0000259" key="9">
    <source>
        <dbReference type="SMART" id="SM00382"/>
    </source>
</evidence>
<dbReference type="AlphaFoldDB" id="A0AA36MMV1"/>
<evidence type="ECO:0000256" key="1">
    <source>
        <dbReference type="ARBA" id="ARBA00004370"/>
    </source>
</evidence>
<dbReference type="GO" id="GO:0016558">
    <property type="term" value="P:protein import into peroxisome matrix"/>
    <property type="evidence" value="ECO:0007669"/>
    <property type="project" value="TreeGrafter"/>
</dbReference>
<accession>A0AA36MMV1</accession>
<dbReference type="InterPro" id="IPR050168">
    <property type="entry name" value="AAA_ATPase_domain"/>
</dbReference>
<protein>
    <recommendedName>
        <fullName evidence="8">Peroxisomal ATPase PEX1</fullName>
    </recommendedName>
    <alternativeName>
        <fullName evidence="7">Peroxin-1</fullName>
    </alternativeName>
</protein>
<evidence type="ECO:0000256" key="7">
    <source>
        <dbReference type="ARBA" id="ARBA00032509"/>
    </source>
</evidence>
<keyword evidence="6" id="KW-0472">Membrane</keyword>
<dbReference type="InterPro" id="IPR027417">
    <property type="entry name" value="P-loop_NTPase"/>
</dbReference>
<dbReference type="Proteomes" id="UP001178507">
    <property type="component" value="Unassembled WGS sequence"/>
</dbReference>
<dbReference type="GO" id="GO:0005524">
    <property type="term" value="F:ATP binding"/>
    <property type="evidence" value="ECO:0007669"/>
    <property type="project" value="UniProtKB-KW"/>
</dbReference>
<keyword evidence="4" id="KW-0378">Hydrolase</keyword>
<feature type="domain" description="AAA+ ATPase" evidence="9">
    <location>
        <begin position="454"/>
        <end position="577"/>
    </location>
</feature>
<dbReference type="PANTHER" id="PTHR23077">
    <property type="entry name" value="AAA-FAMILY ATPASE"/>
    <property type="match status" value="1"/>
</dbReference>
<evidence type="ECO:0000256" key="5">
    <source>
        <dbReference type="ARBA" id="ARBA00022840"/>
    </source>
</evidence>
<dbReference type="SUPFAM" id="SSF54585">
    <property type="entry name" value="Cdc48 domain 2-like"/>
    <property type="match status" value="1"/>
</dbReference>
<sequence>MVQPNRIEDWEVVELQAGFIEENLLSQVSVLMPGMIFPVWVHGQLVAKLQLDPADPNTSECFMLGRDTELAIESRQREREGVSMSADEEEEIFHLRVFGFDEDASMPLGLLRKEDLDSIAGGLSSCLMWLDAPCLERPTDQPETQLLRLTVDTKALVPPGHVILGASFAEWLGLPRFGLAKLRRCHQVPVFVPRVELVPCGPGWEGVSPSFREDTCWLRRRFESLVKAQGEVHLADGAPLLLRPEKDAEDVVKDSLAPTMASTCTVGSGSEADLYEGLSDIDDIYQRQELPICADAECGVYEVDLGLDLVEMLPNSSSCRPEQMETPQAILVYIRLAVGAARDLRNGREPPFARISGGEPMVTIADLESGTSAPSRPKMDPLGRLWSGLPRDPPEDWTGVVELVPPFCSGPIDAMSMVSESAETLHRYLQACLGASGKGGMFAKTADPRLGVAVPGMVAVTGSPGSGKTRLCRRILSQMMADGVLPLQVMCGKLGPAKKFTTVQEWLRAVVFFACWYSPCVVLLDDFGALCPDVEPGAPNLSITEERSSLLAEMLLDLLPEVRSSGARVAFVVTIPDDSSVHRMLWTWPALEHKVAIRQPQLKERPEILMALVQLKVVGLSWQFGHICCFFFRWRRAGMQSWPDLGGRTGQSIGPILPCAGTKIRLSARCPCQVEQALLAEGALDAWGGRVDGFSIADLCDLVERACVEANVQASGERLRDGTSEWGKQRLCMEQLQKACEDFVPATMADQTFFTSEVQLADIGGLQSAKQELMDMLTMPTRYAVLLDRAPVRTRKGLMLVGPPGCGKTMLIQAAAHETKGLLRFLSVKGPELLSKYIGESEAGVRKVFERAAAAAPAVIFFDEIEALTPKRGADSTGVTDRVVNQMLCYLDGVEDRGRVFVVAATGRPDMVDPALMRPGRFDKICYCGLPSEAEKLDICQVLARKNKLTDGAPASAEADLNVQLRQLVSRLPRLFTSADINALFSSAKIEAVNEKLKKEAVGEPKITMGHLYTALESAKASVSESDERRHAQIFAPYCGGSGSRGGLGETAKAVKVALA</sequence>
<dbReference type="Pfam" id="PF00004">
    <property type="entry name" value="AAA"/>
    <property type="match status" value="2"/>
</dbReference>
<name>A0AA36MMV1_9DINO</name>
<evidence type="ECO:0000256" key="6">
    <source>
        <dbReference type="ARBA" id="ARBA00023136"/>
    </source>
</evidence>
<dbReference type="GO" id="GO:0005829">
    <property type="term" value="C:cytosol"/>
    <property type="evidence" value="ECO:0007669"/>
    <property type="project" value="TreeGrafter"/>
</dbReference>
<dbReference type="Gene3D" id="3.40.50.300">
    <property type="entry name" value="P-loop containing nucleotide triphosphate hydrolases"/>
    <property type="match status" value="2"/>
</dbReference>
<evidence type="ECO:0000256" key="2">
    <source>
        <dbReference type="ARBA" id="ARBA00006914"/>
    </source>
</evidence>
<keyword evidence="11" id="KW-1185">Reference proteome</keyword>
<evidence type="ECO:0000256" key="8">
    <source>
        <dbReference type="ARBA" id="ARBA00034532"/>
    </source>
</evidence>
<comment type="caution">
    <text evidence="10">The sequence shown here is derived from an EMBL/GenBank/DDBJ whole genome shotgun (WGS) entry which is preliminary data.</text>
</comment>
<dbReference type="SUPFAM" id="SSF52540">
    <property type="entry name" value="P-loop containing nucleoside triphosphate hydrolases"/>
    <property type="match status" value="2"/>
</dbReference>
<keyword evidence="3" id="KW-0547">Nucleotide-binding</keyword>
<dbReference type="InterPro" id="IPR015342">
    <property type="entry name" value="PEX1-N_C-lobe"/>
</dbReference>
<reference evidence="10" key="1">
    <citation type="submission" date="2023-08" db="EMBL/GenBank/DDBJ databases">
        <authorList>
            <person name="Chen Y."/>
            <person name="Shah S."/>
            <person name="Dougan E. K."/>
            <person name="Thang M."/>
            <person name="Chan C."/>
        </authorList>
    </citation>
    <scope>NUCLEOTIDE SEQUENCE</scope>
</reference>
<keyword evidence="5" id="KW-0067">ATP-binding</keyword>
<dbReference type="PANTHER" id="PTHR23077:SF12">
    <property type="entry name" value="PEROXISOMAL ATPASE PEX1"/>
    <property type="match status" value="1"/>
</dbReference>
<evidence type="ECO:0000313" key="11">
    <source>
        <dbReference type="Proteomes" id="UP001178507"/>
    </source>
</evidence>
<evidence type="ECO:0000313" key="10">
    <source>
        <dbReference type="EMBL" id="CAJ1372947.1"/>
    </source>
</evidence>
<gene>
    <name evidence="10" type="ORF">EVOR1521_LOCUS2916</name>
</gene>
<dbReference type="SMART" id="SM00382">
    <property type="entry name" value="AAA"/>
    <property type="match status" value="2"/>
</dbReference>
<dbReference type="InterPro" id="IPR029067">
    <property type="entry name" value="CDC48_domain_2-like_sf"/>
</dbReference>
<dbReference type="FunFam" id="3.40.50.300:FF:000149">
    <property type="entry name" value="Nuclear valosin-containing protein-like"/>
    <property type="match status" value="1"/>
</dbReference>
<comment type="similarity">
    <text evidence="2">Belongs to the AAA ATPase family.</text>
</comment>
<evidence type="ECO:0000256" key="4">
    <source>
        <dbReference type="ARBA" id="ARBA00022801"/>
    </source>
</evidence>
<dbReference type="GO" id="GO:0005778">
    <property type="term" value="C:peroxisomal membrane"/>
    <property type="evidence" value="ECO:0007669"/>
    <property type="project" value="TreeGrafter"/>
</dbReference>
<dbReference type="GO" id="GO:0016887">
    <property type="term" value="F:ATP hydrolysis activity"/>
    <property type="evidence" value="ECO:0007669"/>
    <property type="project" value="InterPro"/>
</dbReference>
<dbReference type="InterPro" id="IPR003959">
    <property type="entry name" value="ATPase_AAA_core"/>
</dbReference>
<dbReference type="EMBL" id="CAUJNA010000165">
    <property type="protein sequence ID" value="CAJ1372947.1"/>
    <property type="molecule type" value="Genomic_DNA"/>
</dbReference>
<proteinExistence type="inferred from homology"/>
<dbReference type="Gene3D" id="1.10.8.60">
    <property type="match status" value="1"/>
</dbReference>
<dbReference type="InterPro" id="IPR003593">
    <property type="entry name" value="AAA+_ATPase"/>
</dbReference>
<evidence type="ECO:0000256" key="3">
    <source>
        <dbReference type="ARBA" id="ARBA00022741"/>
    </source>
</evidence>
<feature type="domain" description="AAA+ ATPase" evidence="9">
    <location>
        <begin position="794"/>
        <end position="932"/>
    </location>
</feature>
<dbReference type="Pfam" id="PF09262">
    <property type="entry name" value="PEX-1N"/>
    <property type="match status" value="1"/>
</dbReference>
<organism evidence="10 11">
    <name type="scientific">Effrenium voratum</name>
    <dbReference type="NCBI Taxonomy" id="2562239"/>
    <lineage>
        <taxon>Eukaryota</taxon>
        <taxon>Sar</taxon>
        <taxon>Alveolata</taxon>
        <taxon>Dinophyceae</taxon>
        <taxon>Suessiales</taxon>
        <taxon>Symbiodiniaceae</taxon>
        <taxon>Effrenium</taxon>
    </lineage>
</organism>
<dbReference type="Gene3D" id="3.10.330.10">
    <property type="match status" value="1"/>
</dbReference>